<dbReference type="InterPro" id="IPR042188">
    <property type="entry name" value="MmgE/PrpD_sf_2"/>
</dbReference>
<dbReference type="EMBL" id="CGIG01000001">
    <property type="protein sequence ID" value="CPR16128.1"/>
    <property type="molecule type" value="Genomic_DNA"/>
</dbReference>
<dbReference type="PANTHER" id="PTHR16943:SF8">
    <property type="entry name" value="2-METHYLCITRATE DEHYDRATASE"/>
    <property type="match status" value="1"/>
</dbReference>
<dbReference type="RefSeq" id="WP_048637101.1">
    <property type="nucleotide sequence ID" value="NZ_CGIG01000001.1"/>
</dbReference>
<dbReference type="Pfam" id="PF19305">
    <property type="entry name" value="MmgE_PrpD_C"/>
    <property type="match status" value="1"/>
</dbReference>
<gene>
    <name evidence="4" type="ORF">BN1221_01909c</name>
</gene>
<dbReference type="GO" id="GO:0016829">
    <property type="term" value="F:lyase activity"/>
    <property type="evidence" value="ECO:0007669"/>
    <property type="project" value="InterPro"/>
</dbReference>
<evidence type="ECO:0000259" key="3">
    <source>
        <dbReference type="Pfam" id="PF19305"/>
    </source>
</evidence>
<reference evidence="5" key="1">
    <citation type="submission" date="2015-01" db="EMBL/GenBank/DDBJ databases">
        <authorList>
            <person name="Paterson Steve"/>
        </authorList>
    </citation>
    <scope>NUCLEOTIDE SEQUENCE [LARGE SCALE GENOMIC DNA]</scope>
    <source>
        <strain evidence="5">OBR1</strain>
    </source>
</reference>
<dbReference type="InterPro" id="IPR045336">
    <property type="entry name" value="MmgE_PrpD_N"/>
</dbReference>
<dbReference type="STRING" id="1109412.BN1221_01909c"/>
<dbReference type="Gene3D" id="1.10.4100.10">
    <property type="entry name" value="2-methylcitrate dehydratase PrpD"/>
    <property type="match status" value="1"/>
</dbReference>
<dbReference type="Gene3D" id="3.30.1330.120">
    <property type="entry name" value="2-methylcitrate dehydratase PrpD"/>
    <property type="match status" value="1"/>
</dbReference>
<evidence type="ECO:0000259" key="2">
    <source>
        <dbReference type="Pfam" id="PF03972"/>
    </source>
</evidence>
<comment type="similarity">
    <text evidence="1">Belongs to the PrpD family.</text>
</comment>
<name>A0A0G4JU63_9GAMM</name>
<accession>A0A0G4JU63</accession>
<dbReference type="InterPro" id="IPR005656">
    <property type="entry name" value="MmgE_PrpD"/>
</dbReference>
<feature type="domain" description="MmgE/PrpD N-terminal" evidence="2">
    <location>
        <begin position="6"/>
        <end position="242"/>
    </location>
</feature>
<evidence type="ECO:0000256" key="1">
    <source>
        <dbReference type="ARBA" id="ARBA00006174"/>
    </source>
</evidence>
<organism evidence="4 5">
    <name type="scientific">Brenneria goodwinii</name>
    <dbReference type="NCBI Taxonomy" id="1109412"/>
    <lineage>
        <taxon>Bacteria</taxon>
        <taxon>Pseudomonadati</taxon>
        <taxon>Pseudomonadota</taxon>
        <taxon>Gammaproteobacteria</taxon>
        <taxon>Enterobacterales</taxon>
        <taxon>Pectobacteriaceae</taxon>
        <taxon>Brenneria</taxon>
    </lineage>
</organism>
<sequence>MTIARQFAHNLLAFSRQTFPADALAHARTAIIDTLGVTLAGGVQDGAEKLRAVILPSAAPGKSRVFGTDLHLNALDAALLNGASAHLLDFDDSNSWLHGHISVVVLPALLALADEQQSSGSEILRAYLAGYETAVRMGKTVSPFQYRHGWHPTTSVGIFAAVAASAVLLGLSEEQTATALSISASLASGIKSNFGSQTKSLAVGHANRSAVMAALLARQGYSAGSTAFEHNHGYFNVYNRGPENYDATPLTESWDAPSHILDKVKGNSFKYFPCCYAILSPLDGLLALREQTALPAEQIARIQIAVHPIRFPHINIPQPETPLAGKFSLHYCIARAWVNGQLTLDDFIDDAAFSDPLTNALMEKVELSCHDEETTHSAQVTLIAQDGQRFSRHVAGAMGSSAAIPLPDDLIEQKFLDCAGQTMTREAAQALYQRLLQDDFR</sequence>
<keyword evidence="5" id="KW-1185">Reference proteome</keyword>
<dbReference type="OrthoDB" id="9795089at2"/>
<evidence type="ECO:0000313" key="5">
    <source>
        <dbReference type="Proteomes" id="UP000044377"/>
    </source>
</evidence>
<protein>
    <submittedName>
        <fullName evidence="4">Immune-responsive protein 1</fullName>
    </submittedName>
</protein>
<dbReference type="InterPro" id="IPR042183">
    <property type="entry name" value="MmgE/PrpD_sf_1"/>
</dbReference>
<dbReference type="InterPro" id="IPR045337">
    <property type="entry name" value="MmgE_PrpD_C"/>
</dbReference>
<dbReference type="AlphaFoldDB" id="A0A0G4JU63"/>
<dbReference type="Pfam" id="PF03972">
    <property type="entry name" value="MmgE_PrpD_N"/>
    <property type="match status" value="1"/>
</dbReference>
<dbReference type="InterPro" id="IPR036148">
    <property type="entry name" value="MmgE/PrpD_sf"/>
</dbReference>
<proteinExistence type="inferred from homology"/>
<dbReference type="Proteomes" id="UP000044377">
    <property type="component" value="Unassembled WGS sequence"/>
</dbReference>
<feature type="domain" description="MmgE/PrpD C-terminal" evidence="3">
    <location>
        <begin position="272"/>
        <end position="433"/>
    </location>
</feature>
<dbReference type="SUPFAM" id="SSF103378">
    <property type="entry name" value="2-methylcitrate dehydratase PrpD"/>
    <property type="match status" value="1"/>
</dbReference>
<dbReference type="PANTHER" id="PTHR16943">
    <property type="entry name" value="2-METHYLCITRATE DEHYDRATASE-RELATED"/>
    <property type="match status" value="1"/>
</dbReference>
<evidence type="ECO:0000313" key="4">
    <source>
        <dbReference type="EMBL" id="CPR16128.1"/>
    </source>
</evidence>